<organism evidence="9 10">
    <name type="scientific">Hermanssonia centrifuga</name>
    <dbReference type="NCBI Taxonomy" id="98765"/>
    <lineage>
        <taxon>Eukaryota</taxon>
        <taxon>Fungi</taxon>
        <taxon>Dikarya</taxon>
        <taxon>Basidiomycota</taxon>
        <taxon>Agaricomycotina</taxon>
        <taxon>Agaricomycetes</taxon>
        <taxon>Polyporales</taxon>
        <taxon>Meruliaceae</taxon>
        <taxon>Hermanssonia</taxon>
    </lineage>
</organism>
<gene>
    <name evidence="9" type="ORF">PHLCEN_2v8286</name>
</gene>
<feature type="region of interest" description="Disordered" evidence="6">
    <location>
        <begin position="294"/>
        <end position="324"/>
    </location>
</feature>
<proteinExistence type="predicted"/>
<evidence type="ECO:0000256" key="4">
    <source>
        <dbReference type="ARBA" id="ARBA00022840"/>
    </source>
</evidence>
<evidence type="ECO:0008006" key="11">
    <source>
        <dbReference type="Google" id="ProtNLM"/>
    </source>
</evidence>
<dbReference type="GO" id="GO:0003677">
    <property type="term" value="F:DNA binding"/>
    <property type="evidence" value="ECO:0007669"/>
    <property type="project" value="TreeGrafter"/>
</dbReference>
<comment type="caution">
    <text evidence="9">The sequence shown here is derived from an EMBL/GenBank/DDBJ whole genome shotgun (WGS) entry which is preliminary data.</text>
</comment>
<protein>
    <recommendedName>
        <fullName evidence="11">Chromatin remodeling factor mit1</fullName>
    </recommendedName>
</protein>
<dbReference type="InterPro" id="IPR000330">
    <property type="entry name" value="SNF2_N"/>
</dbReference>
<dbReference type="InterPro" id="IPR016197">
    <property type="entry name" value="Chromo-like_dom_sf"/>
</dbReference>
<feature type="compositionally biased region" description="Basic and acidic residues" evidence="6">
    <location>
        <begin position="1446"/>
        <end position="1465"/>
    </location>
</feature>
<dbReference type="GO" id="GO:0003682">
    <property type="term" value="F:chromatin binding"/>
    <property type="evidence" value="ECO:0007669"/>
    <property type="project" value="TreeGrafter"/>
</dbReference>
<feature type="region of interest" description="Disordered" evidence="6">
    <location>
        <begin position="547"/>
        <end position="572"/>
    </location>
</feature>
<feature type="domain" description="Helicase C-terminal" evidence="8">
    <location>
        <begin position="1098"/>
        <end position="1246"/>
    </location>
</feature>
<dbReference type="SUPFAM" id="SSF52540">
    <property type="entry name" value="P-loop containing nucleoside triphosphate hydrolases"/>
    <property type="match status" value="2"/>
</dbReference>
<feature type="region of interest" description="Disordered" evidence="6">
    <location>
        <begin position="1618"/>
        <end position="1639"/>
    </location>
</feature>
<dbReference type="STRING" id="98765.A0A2R6NU48"/>
<dbReference type="Gene3D" id="3.40.50.10810">
    <property type="entry name" value="Tandem AAA-ATPase domain"/>
    <property type="match status" value="1"/>
</dbReference>
<dbReference type="SUPFAM" id="SSF54160">
    <property type="entry name" value="Chromo domain-like"/>
    <property type="match status" value="1"/>
</dbReference>
<evidence type="ECO:0000313" key="9">
    <source>
        <dbReference type="EMBL" id="PSR76689.1"/>
    </source>
</evidence>
<dbReference type="InterPro" id="IPR049730">
    <property type="entry name" value="SNF2/RAD54-like_C"/>
</dbReference>
<dbReference type="InterPro" id="IPR038718">
    <property type="entry name" value="SNF2-like_sf"/>
</dbReference>
<dbReference type="OrthoDB" id="5857104at2759"/>
<dbReference type="GO" id="GO:0000785">
    <property type="term" value="C:chromatin"/>
    <property type="evidence" value="ECO:0007669"/>
    <property type="project" value="TreeGrafter"/>
</dbReference>
<dbReference type="PANTHER" id="PTHR45623:SF17">
    <property type="entry name" value="CHROMODOMAIN-HELICASE-DNA-BINDING PROTEIN 3-RELATED"/>
    <property type="match status" value="1"/>
</dbReference>
<keyword evidence="4" id="KW-0067">ATP-binding</keyword>
<dbReference type="SMART" id="SM00490">
    <property type="entry name" value="HELICc"/>
    <property type="match status" value="1"/>
</dbReference>
<comment type="subcellular location">
    <subcellularLocation>
        <location evidence="1">Nucleus</location>
    </subcellularLocation>
</comment>
<evidence type="ECO:0000256" key="5">
    <source>
        <dbReference type="ARBA" id="ARBA00023242"/>
    </source>
</evidence>
<feature type="compositionally biased region" description="Polar residues" evidence="6">
    <location>
        <begin position="359"/>
        <end position="377"/>
    </location>
</feature>
<feature type="compositionally biased region" description="Polar residues" evidence="6">
    <location>
        <begin position="1541"/>
        <end position="1553"/>
    </location>
</feature>
<feature type="compositionally biased region" description="Acidic residues" evidence="6">
    <location>
        <begin position="151"/>
        <end position="164"/>
    </location>
</feature>
<reference evidence="9 10" key="1">
    <citation type="submission" date="2018-02" db="EMBL/GenBank/DDBJ databases">
        <title>Genome sequence of the basidiomycete white-rot fungus Phlebia centrifuga.</title>
        <authorList>
            <person name="Granchi Z."/>
            <person name="Peng M."/>
            <person name="de Vries R.P."/>
            <person name="Hilden K."/>
            <person name="Makela M.R."/>
            <person name="Grigoriev I."/>
            <person name="Riley R."/>
        </authorList>
    </citation>
    <scope>NUCLEOTIDE SEQUENCE [LARGE SCALE GENOMIC DNA]</scope>
    <source>
        <strain evidence="9 10">FBCC195</strain>
    </source>
</reference>
<dbReference type="EMBL" id="MLYV02000837">
    <property type="protein sequence ID" value="PSR76689.1"/>
    <property type="molecule type" value="Genomic_DNA"/>
</dbReference>
<accession>A0A2R6NU48</accession>
<evidence type="ECO:0000313" key="10">
    <source>
        <dbReference type="Proteomes" id="UP000186601"/>
    </source>
</evidence>
<dbReference type="InterPro" id="IPR056616">
    <property type="entry name" value="Chromo_MIT1"/>
</dbReference>
<evidence type="ECO:0000259" key="7">
    <source>
        <dbReference type="PROSITE" id="PS51192"/>
    </source>
</evidence>
<keyword evidence="2" id="KW-0547">Nucleotide-binding</keyword>
<dbReference type="GO" id="GO:0140658">
    <property type="term" value="F:ATP-dependent chromatin remodeler activity"/>
    <property type="evidence" value="ECO:0007669"/>
    <property type="project" value="TreeGrafter"/>
</dbReference>
<feature type="region of interest" description="Disordered" evidence="6">
    <location>
        <begin position="1437"/>
        <end position="1465"/>
    </location>
</feature>
<dbReference type="CDD" id="cd17919">
    <property type="entry name" value="DEXHc_Snf"/>
    <property type="match status" value="1"/>
</dbReference>
<keyword evidence="10" id="KW-1185">Reference proteome</keyword>
<dbReference type="Pfam" id="PF00176">
    <property type="entry name" value="SNF2-rel_dom"/>
    <property type="match status" value="1"/>
</dbReference>
<dbReference type="InterPro" id="IPR001650">
    <property type="entry name" value="Helicase_C-like"/>
</dbReference>
<name>A0A2R6NU48_9APHY</name>
<feature type="compositionally biased region" description="Basic and acidic residues" evidence="6">
    <location>
        <begin position="1374"/>
        <end position="1384"/>
    </location>
</feature>
<evidence type="ECO:0000259" key="8">
    <source>
        <dbReference type="PROSITE" id="PS51194"/>
    </source>
</evidence>
<dbReference type="GO" id="GO:0016887">
    <property type="term" value="F:ATP hydrolysis activity"/>
    <property type="evidence" value="ECO:0007669"/>
    <property type="project" value="TreeGrafter"/>
</dbReference>
<evidence type="ECO:0000256" key="6">
    <source>
        <dbReference type="SAM" id="MobiDB-lite"/>
    </source>
</evidence>
<evidence type="ECO:0000256" key="2">
    <source>
        <dbReference type="ARBA" id="ARBA00022741"/>
    </source>
</evidence>
<dbReference type="InterPro" id="IPR027417">
    <property type="entry name" value="P-loop_NTPase"/>
</dbReference>
<dbReference type="PROSITE" id="PS51194">
    <property type="entry name" value="HELICASE_CTER"/>
    <property type="match status" value="1"/>
</dbReference>
<dbReference type="PANTHER" id="PTHR45623">
    <property type="entry name" value="CHROMODOMAIN-HELICASE-DNA-BINDING PROTEIN 3-RELATED-RELATED"/>
    <property type="match status" value="1"/>
</dbReference>
<feature type="region of interest" description="Disordered" evidence="6">
    <location>
        <begin position="354"/>
        <end position="395"/>
    </location>
</feature>
<feature type="region of interest" description="Disordered" evidence="6">
    <location>
        <begin position="1538"/>
        <end position="1589"/>
    </location>
</feature>
<evidence type="ECO:0000256" key="3">
    <source>
        <dbReference type="ARBA" id="ARBA00022801"/>
    </source>
</evidence>
<dbReference type="Pfam" id="PF23615">
    <property type="entry name" value="Chromo_MIT1"/>
    <property type="match status" value="1"/>
</dbReference>
<dbReference type="Pfam" id="PF00271">
    <property type="entry name" value="Helicase_C"/>
    <property type="match status" value="1"/>
</dbReference>
<keyword evidence="5" id="KW-0539">Nucleus</keyword>
<keyword evidence="3" id="KW-0378">Hydrolase</keyword>
<dbReference type="SMART" id="SM00487">
    <property type="entry name" value="DEXDc"/>
    <property type="match status" value="1"/>
</dbReference>
<feature type="region of interest" description="Disordered" evidence="6">
    <location>
        <begin position="632"/>
        <end position="655"/>
    </location>
</feature>
<dbReference type="PROSITE" id="PS51192">
    <property type="entry name" value="HELICASE_ATP_BIND_1"/>
    <property type="match status" value="1"/>
</dbReference>
<dbReference type="Proteomes" id="UP000186601">
    <property type="component" value="Unassembled WGS sequence"/>
</dbReference>
<dbReference type="CDD" id="cd18793">
    <property type="entry name" value="SF2_C_SNF"/>
    <property type="match status" value="1"/>
</dbReference>
<dbReference type="InterPro" id="IPR014001">
    <property type="entry name" value="Helicase_ATP-bd"/>
</dbReference>
<sequence>MGLNSGICRIIVEHRKAAGQLPPFDPSADYIHPSSRIRMVVKIGPRTERSRSTRTPDSVAEESNFGSEPYSISDSDSEGHSESGLSLRKSTKATMARKKQMTLPFSPKKTRSRKVVFMGEVSDDEDIQLSKPPRRSTRAQRSTRPSRDGDEYSDDLDEGSDDYVETSVKGKSKVVKPKVVRGKASRPAYGHFRVVADLDYDSDEDSAALRAHRNVCEKCHRQPTHELLLALSKSKGKKKRRKREDEFEVSSDEDVNSLGGWVRCLKCPVSAHWGCLAKTQRDEILKAAHERDKAEFAQAHPKNGTSGDDDGEDNSIVGPAKRPGLDPYQTTEFICRACMRGGICMTCRETVLQPDDGTGQPSTTKVAPEADTSSTNDVEMEDQQPAASPSSEERPNKELLFRCSLCKRLAHYAHLPTPPHVDPLGDYTAADRAEYYQTTTQWQCADCVSYIYTVEHILAWRLFPENAVEPLRAVGELPDYKSALPREYLVKWADRSYRRTQWVPHMWLLATHANKLKNFIAGGSHITLLPEPILDTDANAMVIEESTADLVGEEDTEDADKRSKSASAQPTFFLGPLPDADKRIQPGWKTVDRILDVLLWRPEKRLKARAKKPKYNGRKKIRPGVIDVSADEAEQEEIEQEHEAALDDGDQPSEDLTETVDEYEKRTNRQLSERDIGRVIWGFFKWNGLGYDNAAWDSPPREGTSPYNAFKAAFKKFIASREVACRRLSKKQIEIFDHLPRDRFMQKYAFSKAKPPSLGQSESLSLMPFQIDGVNWLCNNWWNRQHCILADEMGLGKTVQIVSFLGAVIKGFEQIEFKAFPALVVVPNSTITNWVREFERWAPHLRVVPFYGESKAREVIKNYELFHSSHASHVSNIKYHVLVTTYETITSVKDAGPIFKNVPRWEVLVVDEGQRLKSDSSSIFKKLKDLNTVHRIILTGTPLNNNIRELFNLMNFLDPTEWRDLEALAKEHEVLTEDGIKELHTRLRPYFLRRIKSEVLELPPKNEVIVPVSMSALQKEIYRSILSSNLDVLRNLAQSTAGSKVNVVAKKANMNNMLMQLRKCLQHPYLVSRDIEPSSLAFRDAHEKLISASAKIRMLHMLLPKLKARGHRVLLFSQFKIALDIIEDFLNGEGIKYLRLDGSTKQVDRQRDMDEFNKPNSDVFIYILSTRAGGVGINLWTADTVIIFDPDFNPHQAIARAHRYGQKKTCLVFKFMVKDSAEERIMQTGKKKLVLDHLIVQKMDDDDDTEDVKSILMFGAQTLFEEGGDQSSRDIHYSEHDIDSLIEKTEKEGDSQEPQPGESLQFSFAKVWAAEKDSLEEMPENESQGQEDVWAQTLARIAEESAKVQAKEVTGRGVRRRAAAVFPQIQDLGDTPKKDKEKGKQKGKGKGKSKASPLESGDEYSIGDLPTDGATSDSGGSVVSEGAALELSQLIAKQHKKKKSRHLDDPPAAHLVSNREEPPDESLRTCGLCGLSHPNSKCYMTESSENLAEYRNILLTHAGDEPLEDRRAAISVIDETLFKRGKLHLVYGQPLHPVERSSVQRATTQSQPPTDKAQEQRKTTINHSLPRRAPAVHAPKPPAGSTYPSASTASFGEVYYPTRPALPTNTSILAPSVIAGPSKRAPSPQPIMEPPRKKTKETGLAPCAVCGHLPYHILKACPALIGGSHRIEKEIKRLEKDPSKSSTIDVLKALYVKQRKREQLASSAGPSTNA</sequence>
<feature type="region of interest" description="Disordered" evidence="6">
    <location>
        <begin position="43"/>
        <end position="171"/>
    </location>
</feature>
<feature type="compositionally biased region" description="Basic residues" evidence="6">
    <location>
        <begin position="89"/>
        <end position="100"/>
    </location>
</feature>
<feature type="region of interest" description="Disordered" evidence="6">
    <location>
        <begin position="1364"/>
        <end position="1422"/>
    </location>
</feature>
<dbReference type="GO" id="GO:0042393">
    <property type="term" value="F:histone binding"/>
    <property type="evidence" value="ECO:0007669"/>
    <property type="project" value="TreeGrafter"/>
</dbReference>
<feature type="domain" description="Helicase ATP-binding" evidence="7">
    <location>
        <begin position="778"/>
        <end position="960"/>
    </location>
</feature>
<evidence type="ECO:0000256" key="1">
    <source>
        <dbReference type="ARBA" id="ARBA00004123"/>
    </source>
</evidence>
<dbReference type="GO" id="GO:0005524">
    <property type="term" value="F:ATP binding"/>
    <property type="evidence" value="ECO:0007669"/>
    <property type="project" value="UniProtKB-KW"/>
</dbReference>
<dbReference type="Gene3D" id="3.40.50.300">
    <property type="entry name" value="P-loop containing nucleotide triphosphate hydrolases"/>
    <property type="match status" value="1"/>
</dbReference>
<dbReference type="GO" id="GO:0005634">
    <property type="term" value="C:nucleus"/>
    <property type="evidence" value="ECO:0007669"/>
    <property type="project" value="UniProtKB-SubCell"/>
</dbReference>